<feature type="transmembrane region" description="Helical" evidence="1">
    <location>
        <begin position="28"/>
        <end position="45"/>
    </location>
</feature>
<keyword evidence="1" id="KW-0472">Membrane</keyword>
<keyword evidence="1" id="KW-0812">Transmembrane</keyword>
<evidence type="ECO:0000313" key="2">
    <source>
        <dbReference type="EMBL" id="AWX44788.1"/>
    </source>
</evidence>
<feature type="transmembrane region" description="Helical" evidence="1">
    <location>
        <begin position="140"/>
        <end position="160"/>
    </location>
</feature>
<dbReference type="KEGG" id="spon:HME9304_01793"/>
<evidence type="ECO:0000256" key="1">
    <source>
        <dbReference type="SAM" id="Phobius"/>
    </source>
</evidence>
<name>A0A2Z4LTU6_9FLAO</name>
<gene>
    <name evidence="2" type="ORF">HME9304_01793</name>
</gene>
<proteinExistence type="predicted"/>
<protein>
    <recommendedName>
        <fullName evidence="4">Conjugal transfer protein TrbL</fullName>
    </recommendedName>
</protein>
<feature type="transmembrane region" description="Helical" evidence="1">
    <location>
        <begin position="166"/>
        <end position="185"/>
    </location>
</feature>
<evidence type="ECO:0008006" key="4">
    <source>
        <dbReference type="Google" id="ProtNLM"/>
    </source>
</evidence>
<accession>A0A2Z4LTU6</accession>
<organism evidence="2 3">
    <name type="scientific">Flagellimonas maritima</name>
    <dbReference type="NCBI Taxonomy" id="1383885"/>
    <lineage>
        <taxon>Bacteria</taxon>
        <taxon>Pseudomonadati</taxon>
        <taxon>Bacteroidota</taxon>
        <taxon>Flavobacteriia</taxon>
        <taxon>Flavobacteriales</taxon>
        <taxon>Flavobacteriaceae</taxon>
        <taxon>Flagellimonas</taxon>
    </lineage>
</organism>
<evidence type="ECO:0000313" key="3">
    <source>
        <dbReference type="Proteomes" id="UP000248536"/>
    </source>
</evidence>
<feature type="transmembrane region" description="Helical" evidence="1">
    <location>
        <begin position="230"/>
        <end position="248"/>
    </location>
</feature>
<sequence>MDISYEVVLALYKEFFTEELKLQEITNGLKVLAIAFFLLNVYSSFFSRMTDKFGATKLPFDEQKLFSSVAMVLAIIFYDKLLDFLDTLLLGVDQTYSHFSPTDFSPPEKEIEEQEDPGAMGMLKLFAAEALHAFTDPTYIFLKLLEGFAWIIDTAIYGVFLLERFFFIGLLKVLGGIAIVLAVFEKFRDLFYKWVKLYVSIYLLILPFFLILGFSAFVTDYFKKNIDVPLFESQIHIVVLTIMIWLKLRLFKKSYDIVYKVFT</sequence>
<dbReference type="OrthoDB" id="1431208at2"/>
<dbReference type="AlphaFoldDB" id="A0A2Z4LTU6"/>
<dbReference type="EMBL" id="CP030104">
    <property type="protein sequence ID" value="AWX44788.1"/>
    <property type="molecule type" value="Genomic_DNA"/>
</dbReference>
<feature type="transmembrane region" description="Helical" evidence="1">
    <location>
        <begin position="197"/>
        <end position="218"/>
    </location>
</feature>
<dbReference type="Proteomes" id="UP000248536">
    <property type="component" value="Chromosome"/>
</dbReference>
<keyword evidence="3" id="KW-1185">Reference proteome</keyword>
<reference evidence="2 3" key="1">
    <citation type="submission" date="2018-06" db="EMBL/GenBank/DDBJ databases">
        <title>Spongiibacterium sp. HME9304 Genome sequencing and assembly.</title>
        <authorList>
            <person name="Kang H."/>
            <person name="Kim H."/>
            <person name="Joh K."/>
        </authorList>
    </citation>
    <scope>NUCLEOTIDE SEQUENCE [LARGE SCALE GENOMIC DNA]</scope>
    <source>
        <strain evidence="2 3">HME9304</strain>
    </source>
</reference>
<keyword evidence="1" id="KW-1133">Transmembrane helix</keyword>
<dbReference type="RefSeq" id="WP_112378233.1">
    <property type="nucleotide sequence ID" value="NZ_CP030104.1"/>
</dbReference>